<dbReference type="Pfam" id="PF06057">
    <property type="entry name" value="VirJ"/>
    <property type="match status" value="1"/>
</dbReference>
<sequence length="267" mass="28857">MEPGGMNRSTATLACLTCALLLALWHVGYIGSRALFDLRPAKAVANPRQPRMVALYLSDDMGFHAGLGPLIADRLTRRGIPVVAENSLRFFRTRRTPEEAGAMIAQGLRRAIAVDPGARLLLLGQSFGADIIAPSLPYVPTALRRRIAFIGLIVPGATRQWRASPSDIFSFNEPEEDATTAARRLSWAPLLCIHGAEEAASLCPALRQPNVVQLRLPGGHALNHDADAVSAALLHAIAQSVGRRDAFYGFERLHAYKATLASIRAVK</sequence>
<dbReference type="Proteomes" id="UP000519023">
    <property type="component" value="Unassembled WGS sequence"/>
</dbReference>
<dbReference type="AlphaFoldDB" id="A0A7X9ZVE1"/>
<evidence type="ECO:0000259" key="1">
    <source>
        <dbReference type="Pfam" id="PF06057"/>
    </source>
</evidence>
<dbReference type="InterPro" id="IPR010333">
    <property type="entry name" value="VirJ"/>
</dbReference>
<comment type="caution">
    <text evidence="2">The sequence shown here is derived from an EMBL/GenBank/DDBJ whole genome shotgun (WGS) entry which is preliminary data.</text>
</comment>
<dbReference type="EMBL" id="JABBFV010000018">
    <property type="protein sequence ID" value="NML12294.1"/>
    <property type="molecule type" value="Genomic_DNA"/>
</dbReference>
<accession>A0A7X9ZVE1</accession>
<dbReference type="InterPro" id="IPR029058">
    <property type="entry name" value="AB_hydrolase_fold"/>
</dbReference>
<dbReference type="SUPFAM" id="SSF53474">
    <property type="entry name" value="alpha/beta-Hydrolases"/>
    <property type="match status" value="1"/>
</dbReference>
<keyword evidence="3" id="KW-1185">Reference proteome</keyword>
<feature type="domain" description="Bacterial virulence" evidence="1">
    <location>
        <begin position="52"/>
        <end position="239"/>
    </location>
</feature>
<organism evidence="2 3">
    <name type="scientific">Sphingobium psychrophilum</name>
    <dbReference type="NCBI Taxonomy" id="2728834"/>
    <lineage>
        <taxon>Bacteria</taxon>
        <taxon>Pseudomonadati</taxon>
        <taxon>Pseudomonadota</taxon>
        <taxon>Alphaproteobacteria</taxon>
        <taxon>Sphingomonadales</taxon>
        <taxon>Sphingomonadaceae</taxon>
        <taxon>Sphingobium</taxon>
    </lineage>
</organism>
<protein>
    <submittedName>
        <fullName evidence="2">Type IV secretion system protein VirJ</fullName>
    </submittedName>
</protein>
<name>A0A7X9ZVE1_9SPHN</name>
<proteinExistence type="predicted"/>
<evidence type="ECO:0000313" key="2">
    <source>
        <dbReference type="EMBL" id="NML12294.1"/>
    </source>
</evidence>
<reference evidence="2 3" key="1">
    <citation type="submission" date="2020-04" db="EMBL/GenBank/DDBJ databases">
        <title>Sphingobium sp. AR-3-1 isolated from Arctic soil.</title>
        <authorList>
            <person name="Dahal R.H."/>
            <person name="Chaudhary D.K."/>
        </authorList>
    </citation>
    <scope>NUCLEOTIDE SEQUENCE [LARGE SCALE GENOMIC DNA]</scope>
    <source>
        <strain evidence="2 3">AR-3-1</strain>
    </source>
</reference>
<gene>
    <name evidence="2" type="ORF">HHL08_19475</name>
</gene>
<dbReference type="Gene3D" id="3.40.50.1820">
    <property type="entry name" value="alpha/beta hydrolase"/>
    <property type="match status" value="1"/>
</dbReference>
<evidence type="ECO:0000313" key="3">
    <source>
        <dbReference type="Proteomes" id="UP000519023"/>
    </source>
</evidence>